<protein>
    <submittedName>
        <fullName evidence="3">UDP-glucose 4-epimerase</fullName>
    </submittedName>
</protein>
<name>A0A2H0YRX1_9BACT</name>
<evidence type="ECO:0000313" key="4">
    <source>
        <dbReference type="Proteomes" id="UP000228711"/>
    </source>
</evidence>
<reference evidence="4" key="1">
    <citation type="submission" date="2017-09" db="EMBL/GenBank/DDBJ databases">
        <title>Depth-based differentiation of microbial function through sediment-hosted aquifers and enrichment of novel symbionts in the deep terrestrial subsurface.</title>
        <authorList>
            <person name="Probst A.J."/>
            <person name="Ladd B."/>
            <person name="Jarett J.K."/>
            <person name="Geller-Mcgrath D.E."/>
            <person name="Sieber C.M.K."/>
            <person name="Emerson J.B."/>
            <person name="Anantharaman K."/>
            <person name="Thomas B.C."/>
            <person name="Malmstrom R."/>
            <person name="Stieglmeier M."/>
            <person name="Klingl A."/>
            <person name="Woyke T."/>
            <person name="Ryan C.M."/>
            <person name="Banfield J.F."/>
        </authorList>
    </citation>
    <scope>NUCLEOTIDE SEQUENCE [LARGE SCALE GENOMIC DNA]</scope>
</reference>
<evidence type="ECO:0000313" key="3">
    <source>
        <dbReference type="EMBL" id="PIS41251.1"/>
    </source>
</evidence>
<evidence type="ECO:0000256" key="1">
    <source>
        <dbReference type="ARBA" id="ARBA00007637"/>
    </source>
</evidence>
<proteinExistence type="inferred from homology"/>
<dbReference type="InterPro" id="IPR001509">
    <property type="entry name" value="Epimerase_deHydtase"/>
</dbReference>
<gene>
    <name evidence="3" type="ORF">COT25_04135</name>
</gene>
<dbReference type="InterPro" id="IPR036291">
    <property type="entry name" value="NAD(P)-bd_dom_sf"/>
</dbReference>
<dbReference type="SUPFAM" id="SSF51735">
    <property type="entry name" value="NAD(P)-binding Rossmann-fold domains"/>
    <property type="match status" value="1"/>
</dbReference>
<dbReference type="Gene3D" id="3.40.50.720">
    <property type="entry name" value="NAD(P)-binding Rossmann-like Domain"/>
    <property type="match status" value="1"/>
</dbReference>
<dbReference type="Proteomes" id="UP000228711">
    <property type="component" value="Unassembled WGS sequence"/>
</dbReference>
<dbReference type="AlphaFoldDB" id="A0A2H0YRX1"/>
<feature type="domain" description="NAD-dependent epimerase/dehydratase" evidence="2">
    <location>
        <begin position="4"/>
        <end position="230"/>
    </location>
</feature>
<comment type="caution">
    <text evidence="3">The sequence shown here is derived from an EMBL/GenBank/DDBJ whole genome shotgun (WGS) entry which is preliminary data.</text>
</comment>
<accession>A0A2H0YRX1</accession>
<dbReference type="EMBL" id="PEXV01000135">
    <property type="protein sequence ID" value="PIS41251.1"/>
    <property type="molecule type" value="Genomic_DNA"/>
</dbReference>
<organism evidence="3 4">
    <name type="scientific">Candidatus Kerfeldbacteria bacterium CG08_land_8_20_14_0_20_42_7</name>
    <dbReference type="NCBI Taxonomy" id="2014245"/>
    <lineage>
        <taxon>Bacteria</taxon>
        <taxon>Candidatus Kerfeldiibacteriota</taxon>
    </lineage>
</organism>
<evidence type="ECO:0000259" key="2">
    <source>
        <dbReference type="Pfam" id="PF01370"/>
    </source>
</evidence>
<sequence length="304" mass="34169">MARILVTGGAGFIGSHLVDELLKKKHKVFVVDDLSVGKKEFLNSHAKFAKMKIQAPQLLKLFRKESFEYVYHLAAQKNLQYSKEHPVEDAETNIVGSLRVIEAAKKFNVRKIIFYSTAAVYNPDSTPPNKESDTLQPITPYGIAKSVIESYLQISRLSYTVLRLSNVYGPRQDADGEGGVIAVFCKKLANKKPPQIYNTGRQTRDYIYVADVVKASLRSMTKGNNEILNISTGKETTVNSLYKTLAHLSNTHITAIRGKKVTEQIRSSLANTKAKNILTWSPSINLNLGLQKTYNWFIEQTWQT</sequence>
<dbReference type="Pfam" id="PF01370">
    <property type="entry name" value="Epimerase"/>
    <property type="match status" value="1"/>
</dbReference>
<dbReference type="PANTHER" id="PTHR43000">
    <property type="entry name" value="DTDP-D-GLUCOSE 4,6-DEHYDRATASE-RELATED"/>
    <property type="match status" value="1"/>
</dbReference>
<comment type="similarity">
    <text evidence="1">Belongs to the NAD(P)-dependent epimerase/dehydratase family.</text>
</comment>